<keyword evidence="6" id="KW-1185">Reference proteome</keyword>
<organism evidence="3 5">
    <name type="scientific">Staphylococcus petrasii</name>
    <dbReference type="NCBI Taxonomy" id="1276936"/>
    <lineage>
        <taxon>Bacteria</taxon>
        <taxon>Bacillati</taxon>
        <taxon>Bacillota</taxon>
        <taxon>Bacilli</taxon>
        <taxon>Bacillales</taxon>
        <taxon>Staphylococcaceae</taxon>
        <taxon>Staphylococcus</taxon>
    </lineage>
</organism>
<evidence type="ECO:0000313" key="5">
    <source>
        <dbReference type="Proteomes" id="UP000254047"/>
    </source>
</evidence>
<reference evidence="4 6" key="2">
    <citation type="submission" date="2019-04" db="EMBL/GenBank/DDBJ databases">
        <title>Genomic characterization of Staphylococcus petrasii strains.</title>
        <authorList>
            <person name="Vrbovska V."/>
            <person name="Kovarovic V."/>
            <person name="Maslanova I."/>
            <person name="Indrakova A."/>
            <person name="Petras P."/>
            <person name="Sedo O."/>
            <person name="Svec P."/>
            <person name="Fisarova L."/>
            <person name="Sedlacek I."/>
            <person name="Doskar J."/>
            <person name="Pantucek R."/>
        </authorList>
    </citation>
    <scope>NUCLEOTIDE SEQUENCE [LARGE SCALE GENOMIC DNA]</scope>
    <source>
        <strain evidence="4 6">P5404</strain>
    </source>
</reference>
<gene>
    <name evidence="4" type="ORF">BJR09_01760</name>
    <name evidence="3" type="ORF">NCTC13830_00709</name>
</gene>
<protein>
    <submittedName>
        <fullName evidence="3">Cellobiose operon outer surface protein</fullName>
    </submittedName>
    <submittedName>
        <fullName evidence="4">DUF871 family protein</fullName>
    </submittedName>
</protein>
<evidence type="ECO:0000259" key="1">
    <source>
        <dbReference type="Pfam" id="PF05913"/>
    </source>
</evidence>
<dbReference type="OrthoDB" id="5809921at2"/>
<dbReference type="Gene3D" id="3.20.20.70">
    <property type="entry name" value="Aldolase class I"/>
    <property type="match status" value="1"/>
</dbReference>
<accession>A0A380FWF2</accession>
<name>A0A380FWF2_9STAP</name>
<evidence type="ECO:0000313" key="6">
    <source>
        <dbReference type="Proteomes" id="UP000297598"/>
    </source>
</evidence>
<dbReference type="EMBL" id="SRLS01000002">
    <property type="protein sequence ID" value="TGE19130.1"/>
    <property type="molecule type" value="Genomic_DNA"/>
</dbReference>
<feature type="domain" description="6-phospho-N-acetylmuramidase C-terminal" evidence="1">
    <location>
        <begin position="239"/>
        <end position="344"/>
    </location>
</feature>
<dbReference type="RefSeq" id="WP_103298976.1">
    <property type="nucleotide sequence ID" value="NZ_PPQT01000142.1"/>
</dbReference>
<dbReference type="InterPro" id="IPR017853">
    <property type="entry name" value="GH"/>
</dbReference>
<dbReference type="Proteomes" id="UP000297598">
    <property type="component" value="Unassembled WGS sequence"/>
</dbReference>
<dbReference type="PANTHER" id="PTHR38435">
    <property type="match status" value="1"/>
</dbReference>
<feature type="domain" description="6-phospho-N-acetylmuramidase N-terminal" evidence="2">
    <location>
        <begin position="2"/>
        <end position="226"/>
    </location>
</feature>
<dbReference type="InterPro" id="IPR008589">
    <property type="entry name" value="MupG"/>
</dbReference>
<dbReference type="InterPro" id="IPR029000">
    <property type="entry name" value="Cyclophilin-like_dom_sf"/>
</dbReference>
<dbReference type="Pfam" id="PF05913">
    <property type="entry name" value="MupG_C"/>
    <property type="match status" value="1"/>
</dbReference>
<evidence type="ECO:0000313" key="4">
    <source>
        <dbReference type="EMBL" id="TGE19130.1"/>
    </source>
</evidence>
<dbReference type="SUPFAM" id="SSF51445">
    <property type="entry name" value="(Trans)glycosidases"/>
    <property type="match status" value="1"/>
</dbReference>
<dbReference type="Gene3D" id="2.40.100.10">
    <property type="entry name" value="Cyclophilin-like"/>
    <property type="match status" value="1"/>
</dbReference>
<proteinExistence type="predicted"/>
<evidence type="ECO:0000313" key="3">
    <source>
        <dbReference type="EMBL" id="SUM43184.1"/>
    </source>
</evidence>
<dbReference type="Proteomes" id="UP000254047">
    <property type="component" value="Unassembled WGS sequence"/>
</dbReference>
<sequence length="355" mass="40727">MLGFSVYLGEPLNKEYILKMIGKGYRYIFTSLQIPEENEETKLTYLGELCQLLQDTPVTYIIDLNPSLLNQQLYSFLQQYPNGDFAIRIDDHLNMALMHELYTYNLKCCFNASTMTSDILKSIYTQEHLPEILYCHNYYPRPDTGLSLSSVKERNQLITQYDKDAQILAFIPGTTLRGPLFKGLPTIEHHRSTPTLVAAHSLLTIGIHHIMIGDIAISDDKANALAQMILHRHFVIRVSSYSSAYAELIFRTHTSRIDAPEHLIRSKDSRAINHLTIEPDHHHDYVRQKGTITIDNLLNQRYEGELQIIKSELPSHPNINHVATVSSEDLYILDLIQPGDTFEIISEKEDCLWNT</sequence>
<dbReference type="SUPFAM" id="SSF50891">
    <property type="entry name" value="Cyclophilin-like"/>
    <property type="match status" value="1"/>
</dbReference>
<dbReference type="InterPro" id="IPR043797">
    <property type="entry name" value="MupG_N"/>
</dbReference>
<dbReference type="AlphaFoldDB" id="A0A380FWF2"/>
<dbReference type="Pfam" id="PF19200">
    <property type="entry name" value="MupG_N"/>
    <property type="match status" value="1"/>
</dbReference>
<dbReference type="PANTHER" id="PTHR38435:SF2">
    <property type="entry name" value="DUF871 DOMAIN-CONTAINING PROTEIN"/>
    <property type="match status" value="1"/>
</dbReference>
<evidence type="ECO:0000259" key="2">
    <source>
        <dbReference type="Pfam" id="PF19200"/>
    </source>
</evidence>
<dbReference type="EMBL" id="UHDO01000001">
    <property type="protein sequence ID" value="SUM43184.1"/>
    <property type="molecule type" value="Genomic_DNA"/>
</dbReference>
<dbReference type="InterPro" id="IPR013785">
    <property type="entry name" value="Aldolase_TIM"/>
</dbReference>
<dbReference type="InterPro" id="IPR043894">
    <property type="entry name" value="MupG_C"/>
</dbReference>
<reference evidence="3 5" key="1">
    <citation type="submission" date="2018-06" db="EMBL/GenBank/DDBJ databases">
        <authorList>
            <consortium name="Pathogen Informatics"/>
            <person name="Doyle S."/>
        </authorList>
    </citation>
    <scope>NUCLEOTIDE SEQUENCE [LARGE SCALE GENOMIC DNA]</scope>
    <source>
        <strain evidence="3 5">NCTC13830</strain>
    </source>
</reference>